<reference evidence="6 7" key="1">
    <citation type="submission" date="2018-05" db="EMBL/GenBank/DDBJ databases">
        <title>Genomic Encyclopedia of Type Strains, Phase IV (KMG-IV): sequencing the most valuable type-strain genomes for metagenomic binning, comparative biology and taxonomic classification.</title>
        <authorList>
            <person name="Goeker M."/>
        </authorList>
    </citation>
    <scope>NUCLEOTIDE SEQUENCE [LARGE SCALE GENOMIC DNA]</scope>
    <source>
        <strain evidence="6 7">DSM 25350</strain>
    </source>
</reference>
<dbReference type="SUPFAM" id="SSF102114">
    <property type="entry name" value="Radical SAM enzymes"/>
    <property type="match status" value="1"/>
</dbReference>
<evidence type="ECO:0000256" key="4">
    <source>
        <dbReference type="SAM" id="MobiDB-lite"/>
    </source>
</evidence>
<evidence type="ECO:0000313" key="6">
    <source>
        <dbReference type="EMBL" id="PWK42184.1"/>
    </source>
</evidence>
<feature type="region of interest" description="Disordered" evidence="4">
    <location>
        <begin position="43"/>
        <end position="76"/>
    </location>
</feature>
<dbReference type="CDD" id="cd01335">
    <property type="entry name" value="Radical_SAM"/>
    <property type="match status" value="1"/>
</dbReference>
<dbReference type="Proteomes" id="UP000245790">
    <property type="component" value="Unassembled WGS sequence"/>
</dbReference>
<evidence type="ECO:0000256" key="2">
    <source>
        <dbReference type="ARBA" id="ARBA00023004"/>
    </source>
</evidence>
<dbReference type="SMART" id="SM00729">
    <property type="entry name" value="Elp3"/>
    <property type="match status" value="1"/>
</dbReference>
<evidence type="ECO:0000259" key="5">
    <source>
        <dbReference type="SMART" id="SM00729"/>
    </source>
</evidence>
<keyword evidence="7" id="KW-1185">Reference proteome</keyword>
<dbReference type="InterPro" id="IPR058240">
    <property type="entry name" value="rSAM_sf"/>
</dbReference>
<keyword evidence="3" id="KW-0411">Iron-sulfur</keyword>
<dbReference type="GO" id="GO:0046872">
    <property type="term" value="F:metal ion binding"/>
    <property type="evidence" value="ECO:0007669"/>
    <property type="project" value="UniProtKB-KW"/>
</dbReference>
<dbReference type="GO" id="GO:0016829">
    <property type="term" value="F:lyase activity"/>
    <property type="evidence" value="ECO:0007669"/>
    <property type="project" value="UniProtKB-KW"/>
</dbReference>
<evidence type="ECO:0000313" key="7">
    <source>
        <dbReference type="Proteomes" id="UP000245790"/>
    </source>
</evidence>
<dbReference type="RefSeq" id="WP_109765143.1">
    <property type="nucleotide sequence ID" value="NZ_QGGU01000019.1"/>
</dbReference>
<feature type="compositionally biased region" description="Polar residues" evidence="4">
    <location>
        <begin position="1"/>
        <end position="13"/>
    </location>
</feature>
<sequence length="441" mass="49636">MSQPNTTTASSPVSAPIKGRGSSSNMANRFSLQTSEYFQNESYFQSSTQNKRSQRAGVKNTHVKSNHHQAVNSENLIQSVPADQQTDLLSGLPDIYSAETVSTDTVSADTVIEDSLSSDIASDLTVNPKTVYIKETCKSIINYNQSPDIPFDRSVNIYRGCEHGCIYCFARPTHSYLDLSPGLDFETKIIYKHNAIEQLKKELESPRYQCKPIALGINTDAYQPIDEQLKLTRQALQVCLEYKQPVSLLTKSKLVLRDLDILQDLSKENLVSVGVSLTSLNNRLKTIMEPRTASAKARLNVMKQLTDNGIATTAMIAPIIPAINDKEIERLLDAVHQQGVEQAGYVLLRLPYELKTLFSDWLEQHFPYRKQKVLNYLYDMRNGQLNNSEFGTRMTGSGIFANLFKIRFQVACRKFQINMSKPQPLNCDLFKNHQPAQLALL</sequence>
<dbReference type="InterPro" id="IPR006638">
    <property type="entry name" value="Elp3/MiaA/NifB-like_rSAM"/>
</dbReference>
<accession>A0A316F9M4</accession>
<dbReference type="PANTHER" id="PTHR43432">
    <property type="entry name" value="SLR0285 PROTEIN"/>
    <property type="match status" value="1"/>
</dbReference>
<keyword evidence="6" id="KW-0456">Lyase</keyword>
<dbReference type="OrthoDB" id="9785699at2"/>
<feature type="domain" description="Elp3/MiaA/NifB-like radical SAM core" evidence="5">
    <location>
        <begin position="151"/>
        <end position="379"/>
    </location>
</feature>
<dbReference type="Gene3D" id="3.80.30.30">
    <property type="match status" value="1"/>
</dbReference>
<evidence type="ECO:0000256" key="3">
    <source>
        <dbReference type="ARBA" id="ARBA00023014"/>
    </source>
</evidence>
<dbReference type="NCBIfam" id="NF033668">
    <property type="entry name" value="rSAM_PA0069"/>
    <property type="match status" value="1"/>
</dbReference>
<dbReference type="SFLD" id="SFLDG01084">
    <property type="entry name" value="Uncharacterised_Radical_SAM_Su"/>
    <property type="match status" value="1"/>
</dbReference>
<evidence type="ECO:0000256" key="1">
    <source>
        <dbReference type="ARBA" id="ARBA00022723"/>
    </source>
</evidence>
<dbReference type="InterPro" id="IPR040086">
    <property type="entry name" value="MJ0683-like"/>
</dbReference>
<keyword evidence="1" id="KW-0479">Metal-binding</keyword>
<dbReference type="InterPro" id="IPR007197">
    <property type="entry name" value="rSAM"/>
</dbReference>
<proteinExistence type="predicted"/>
<dbReference type="PANTHER" id="PTHR43432:SF3">
    <property type="entry name" value="SLR0285 PROTEIN"/>
    <property type="match status" value="1"/>
</dbReference>
<dbReference type="AlphaFoldDB" id="A0A316F9M4"/>
<organism evidence="6 7">
    <name type="scientific">Pleionea mediterranea</name>
    <dbReference type="NCBI Taxonomy" id="523701"/>
    <lineage>
        <taxon>Bacteria</taxon>
        <taxon>Pseudomonadati</taxon>
        <taxon>Pseudomonadota</taxon>
        <taxon>Gammaproteobacteria</taxon>
        <taxon>Oceanospirillales</taxon>
        <taxon>Pleioneaceae</taxon>
        <taxon>Pleionea</taxon>
    </lineage>
</organism>
<comment type="caution">
    <text evidence="6">The sequence shown here is derived from an EMBL/GenBank/DDBJ whole genome shotgun (WGS) entry which is preliminary data.</text>
</comment>
<dbReference type="GO" id="GO:0051536">
    <property type="term" value="F:iron-sulfur cluster binding"/>
    <property type="evidence" value="ECO:0007669"/>
    <property type="project" value="UniProtKB-KW"/>
</dbReference>
<protein>
    <submittedName>
        <fullName evidence="6">DNA repair photolyase</fullName>
    </submittedName>
</protein>
<dbReference type="EMBL" id="QGGU01000019">
    <property type="protein sequence ID" value="PWK42184.1"/>
    <property type="molecule type" value="Genomic_DNA"/>
</dbReference>
<name>A0A316F9M4_9GAMM</name>
<feature type="region of interest" description="Disordered" evidence="4">
    <location>
        <begin position="1"/>
        <end position="26"/>
    </location>
</feature>
<gene>
    <name evidence="6" type="ORF">C8D97_11917</name>
</gene>
<dbReference type="Pfam" id="PF04055">
    <property type="entry name" value="Radical_SAM"/>
    <property type="match status" value="1"/>
</dbReference>
<keyword evidence="2" id="KW-0408">Iron</keyword>
<dbReference type="SFLD" id="SFLDS00029">
    <property type="entry name" value="Radical_SAM"/>
    <property type="match status" value="1"/>
</dbReference>